<dbReference type="EMBL" id="QWLA01000012">
    <property type="protein sequence ID" value="RIH88246.1"/>
    <property type="molecule type" value="Genomic_DNA"/>
</dbReference>
<dbReference type="InterPro" id="IPR041492">
    <property type="entry name" value="HAD_2"/>
</dbReference>
<dbReference type="Pfam" id="PF13419">
    <property type="entry name" value="HAD_2"/>
    <property type="match status" value="1"/>
</dbReference>
<keyword evidence="2" id="KW-1185">Reference proteome</keyword>
<dbReference type="PANTHER" id="PTHR43434:SF20">
    <property type="entry name" value="5'-NUCLEOTIDASE"/>
    <property type="match status" value="1"/>
</dbReference>
<dbReference type="InterPro" id="IPR050155">
    <property type="entry name" value="HAD-like_hydrolase_sf"/>
</dbReference>
<dbReference type="Gene3D" id="3.40.50.1000">
    <property type="entry name" value="HAD superfamily/HAD-like"/>
    <property type="match status" value="1"/>
</dbReference>
<dbReference type="AlphaFoldDB" id="A0A399EXT4"/>
<dbReference type="Proteomes" id="UP000265341">
    <property type="component" value="Unassembled WGS sequence"/>
</dbReference>
<reference evidence="1 2" key="1">
    <citation type="submission" date="2018-08" db="EMBL/GenBank/DDBJ databases">
        <title>Meiothermus roseus NBRC 110900 genome sequencing project.</title>
        <authorList>
            <person name="Da Costa M.S."/>
            <person name="Albuquerque L."/>
            <person name="Raposo P."/>
            <person name="Froufe H.J.C."/>
            <person name="Barroso C.S."/>
            <person name="Egas C."/>
        </authorList>
    </citation>
    <scope>NUCLEOTIDE SEQUENCE [LARGE SCALE GENOMIC DNA]</scope>
    <source>
        <strain evidence="1 2">NBRC 110900</strain>
    </source>
</reference>
<dbReference type="RefSeq" id="WP_119276304.1">
    <property type="nucleotide sequence ID" value="NZ_QWLA01000012.1"/>
</dbReference>
<protein>
    <submittedName>
        <fullName evidence="1">5'-nucleotidase</fullName>
        <ecNumber evidence="1">3.1.3.5</ecNumber>
    </submittedName>
</protein>
<gene>
    <name evidence="1" type="ORF">Mrose_00975</name>
</gene>
<dbReference type="EC" id="3.1.3.5" evidence="1"/>
<keyword evidence="1" id="KW-0378">Hydrolase</keyword>
<dbReference type="GO" id="GO:0008253">
    <property type="term" value="F:5'-nucleotidase activity"/>
    <property type="evidence" value="ECO:0007669"/>
    <property type="project" value="UniProtKB-EC"/>
</dbReference>
<dbReference type="SUPFAM" id="SSF56784">
    <property type="entry name" value="HAD-like"/>
    <property type="match status" value="1"/>
</dbReference>
<dbReference type="Gene3D" id="1.10.150.240">
    <property type="entry name" value="Putative phosphatase, domain 2"/>
    <property type="match status" value="1"/>
</dbReference>
<dbReference type="GO" id="GO:0004713">
    <property type="term" value="F:protein tyrosine kinase activity"/>
    <property type="evidence" value="ECO:0007669"/>
    <property type="project" value="TreeGrafter"/>
</dbReference>
<organism evidence="1 2">
    <name type="scientific">Calidithermus roseus</name>
    <dbReference type="NCBI Taxonomy" id="1644118"/>
    <lineage>
        <taxon>Bacteria</taxon>
        <taxon>Thermotogati</taxon>
        <taxon>Deinococcota</taxon>
        <taxon>Deinococci</taxon>
        <taxon>Thermales</taxon>
        <taxon>Thermaceae</taxon>
        <taxon>Calidithermus</taxon>
    </lineage>
</organism>
<dbReference type="GO" id="GO:0005829">
    <property type="term" value="C:cytosol"/>
    <property type="evidence" value="ECO:0007669"/>
    <property type="project" value="TreeGrafter"/>
</dbReference>
<dbReference type="InterPro" id="IPR036412">
    <property type="entry name" value="HAD-like_sf"/>
</dbReference>
<name>A0A399EXT4_9DEIN</name>
<accession>A0A399EXT4</accession>
<dbReference type="OrthoDB" id="9792518at2"/>
<evidence type="ECO:0000313" key="1">
    <source>
        <dbReference type="EMBL" id="RIH88246.1"/>
    </source>
</evidence>
<sequence length="214" mass="23595">MRLAAILFDLDGTLLDTEPGILACLRHTLEHFGLPGQTDAELRRFIGPPLEQAWRELVGAAHVEEAVETYRRCYDLEGKFKATVFKGIEAALRELACRHTLIVATSKRQVFAEEMLERFGLTPYFKAIYGVTPPQLSEPKAHLIGRILRDYGLSPQQAVMVGDREFDVIGAKANGMACVGALWGYGSREELTLHGASLLCESPRELIEAVAGLA</sequence>
<dbReference type="InterPro" id="IPR023214">
    <property type="entry name" value="HAD_sf"/>
</dbReference>
<evidence type="ECO:0000313" key="2">
    <source>
        <dbReference type="Proteomes" id="UP000265341"/>
    </source>
</evidence>
<dbReference type="InterPro" id="IPR023198">
    <property type="entry name" value="PGP-like_dom2"/>
</dbReference>
<comment type="caution">
    <text evidence="1">The sequence shown here is derived from an EMBL/GenBank/DDBJ whole genome shotgun (WGS) entry which is preliminary data.</text>
</comment>
<proteinExistence type="predicted"/>
<dbReference type="PANTHER" id="PTHR43434">
    <property type="entry name" value="PHOSPHOGLYCOLATE PHOSPHATASE"/>
    <property type="match status" value="1"/>
</dbReference>